<protein>
    <submittedName>
        <fullName evidence="1">Uncharacterized protein</fullName>
    </submittedName>
</protein>
<dbReference type="AlphaFoldDB" id="A0A1B2DE18"/>
<dbReference type="RefSeq" id="WP_099517310.1">
    <property type="nucleotide sequence ID" value="NZ_CP016808.1"/>
</dbReference>
<reference evidence="1" key="1">
    <citation type="submission" date="2016-08" db="EMBL/GenBank/DDBJ databases">
        <title>Complete Genome Seqeunce of Paenibacillus sp. BIHB 4019 from tea rhizoplane.</title>
        <authorList>
            <person name="Thakur R."/>
            <person name="Swarnkar M.K."/>
            <person name="Gulati A."/>
        </authorList>
    </citation>
    <scope>NUCLEOTIDE SEQUENCE [LARGE SCALE GENOMIC DNA]</scope>
    <source>
        <strain evidence="1">BIHB4019</strain>
    </source>
</reference>
<proteinExistence type="predicted"/>
<evidence type="ECO:0000313" key="1">
    <source>
        <dbReference type="EMBL" id="ANY65935.1"/>
    </source>
</evidence>
<sequence>MFDPTVFENLKVAFENQLYDLDTLDETIQITGRKDTMEMSVMGRAFSLAFHLTGQEAVTAELRLEASLKELAAELLELPGEMPSCELSLLFHMRVKDFEQQCPQIEAVFQRIWPENPVPVQTLSFVFSEGQTEHLSEIKLPFKRKINEEQMEDIPSLLEHVLLTLRALGEVSAASMEGK</sequence>
<gene>
    <name evidence="1" type="ORF">BBD42_05245</name>
</gene>
<organism evidence="1">
    <name type="scientific">Paenibacillus sp. BIHB 4019</name>
    <dbReference type="NCBI Taxonomy" id="1870819"/>
    <lineage>
        <taxon>Bacteria</taxon>
        <taxon>Bacillati</taxon>
        <taxon>Bacillota</taxon>
        <taxon>Bacilli</taxon>
        <taxon>Bacillales</taxon>
        <taxon>Paenibacillaceae</taxon>
        <taxon>Paenibacillus</taxon>
    </lineage>
</organism>
<name>A0A1B2DE18_9BACL</name>
<accession>A0A1B2DE18</accession>
<dbReference type="EMBL" id="CP016808">
    <property type="protein sequence ID" value="ANY65935.1"/>
    <property type="molecule type" value="Genomic_DNA"/>
</dbReference>